<dbReference type="InterPro" id="IPR001034">
    <property type="entry name" value="DeoR_HTH"/>
</dbReference>
<evidence type="ECO:0000256" key="1">
    <source>
        <dbReference type="ARBA" id="ARBA00023015"/>
    </source>
</evidence>
<dbReference type="SUPFAM" id="SSF46785">
    <property type="entry name" value="Winged helix' DNA-binding domain"/>
    <property type="match status" value="1"/>
</dbReference>
<proteinExistence type="predicted"/>
<dbReference type="InterPro" id="IPR018356">
    <property type="entry name" value="Tscrpt_reg_HTH_DeoR_CS"/>
</dbReference>
<dbReference type="Gene3D" id="3.40.50.1360">
    <property type="match status" value="1"/>
</dbReference>
<accession>A0A6N7R3A5</accession>
<dbReference type="PRINTS" id="PR00037">
    <property type="entry name" value="HTHLACR"/>
</dbReference>
<dbReference type="Pfam" id="PF08220">
    <property type="entry name" value="HTH_DeoR"/>
    <property type="match status" value="1"/>
</dbReference>
<keyword evidence="2" id="KW-0238">DNA-binding</keyword>
<dbReference type="RefSeq" id="WP_153835715.1">
    <property type="nucleotide sequence ID" value="NZ_JBHUMW010000091.1"/>
</dbReference>
<keyword evidence="6" id="KW-1185">Reference proteome</keyword>
<sequence>MEKSLNRRQYKIYNLLKTEDAVKVNELSQKFNVAEMTIRRDLEKLEDCGLAKRTFGGAILSANTDITFNRRNVLHVKEKQSIGYVAAQYVQNGDSIFIDAGTTTSHFSRYLSSSLAISLVTNGVNIVSNIHDANKEKILLGGIYRESTRSLVGPITQSHLDHLYFDKAFLSASGFSVEKGFTNSNSLEVQIKQKVMKQSNEVNLLIDSSKFEKNYLHKIGNLHDIHRIFTEKMPPDDQKKDIEQAGVELVICNTFLL</sequence>
<organism evidence="5 6">
    <name type="scientific">Gracilibacillus thailandensis</name>
    <dbReference type="NCBI Taxonomy" id="563735"/>
    <lineage>
        <taxon>Bacteria</taxon>
        <taxon>Bacillati</taxon>
        <taxon>Bacillota</taxon>
        <taxon>Bacilli</taxon>
        <taxon>Bacillales</taxon>
        <taxon>Bacillaceae</taxon>
        <taxon>Gracilibacillus</taxon>
    </lineage>
</organism>
<dbReference type="PANTHER" id="PTHR30363:SF44">
    <property type="entry name" value="AGA OPERON TRANSCRIPTIONAL REPRESSOR-RELATED"/>
    <property type="match status" value="1"/>
</dbReference>
<dbReference type="SMART" id="SM00420">
    <property type="entry name" value="HTH_DEOR"/>
    <property type="match status" value="1"/>
</dbReference>
<reference evidence="5 6" key="1">
    <citation type="submission" date="2019-10" db="EMBL/GenBank/DDBJ databases">
        <title>Gracilibacillus salitolerans sp. nov., a moderate halophile isolated from a saline soil in northwest China.</title>
        <authorList>
            <person name="Gan L."/>
        </authorList>
    </citation>
    <scope>NUCLEOTIDE SEQUENCE [LARGE SCALE GENOMIC DNA]</scope>
    <source>
        <strain evidence="5 6">TP2-8</strain>
    </source>
</reference>
<evidence type="ECO:0000313" key="5">
    <source>
        <dbReference type="EMBL" id="MRI67096.1"/>
    </source>
</evidence>
<dbReference type="PANTHER" id="PTHR30363">
    <property type="entry name" value="HTH-TYPE TRANSCRIPTIONAL REGULATOR SRLR-RELATED"/>
    <property type="match status" value="1"/>
</dbReference>
<dbReference type="InterPro" id="IPR014036">
    <property type="entry name" value="DeoR-like_C"/>
</dbReference>
<dbReference type="GO" id="GO:0003700">
    <property type="term" value="F:DNA-binding transcription factor activity"/>
    <property type="evidence" value="ECO:0007669"/>
    <property type="project" value="InterPro"/>
</dbReference>
<dbReference type="SUPFAM" id="SSF100950">
    <property type="entry name" value="NagB/RpiA/CoA transferase-like"/>
    <property type="match status" value="1"/>
</dbReference>
<name>A0A6N7R3A5_9BACI</name>
<dbReference type="Gene3D" id="1.10.10.10">
    <property type="entry name" value="Winged helix-like DNA-binding domain superfamily/Winged helix DNA-binding domain"/>
    <property type="match status" value="1"/>
</dbReference>
<evidence type="ECO:0000313" key="6">
    <source>
        <dbReference type="Proteomes" id="UP000435187"/>
    </source>
</evidence>
<dbReference type="InterPro" id="IPR036388">
    <property type="entry name" value="WH-like_DNA-bd_sf"/>
</dbReference>
<protein>
    <submittedName>
        <fullName evidence="5">DeoR family transcriptional regulator</fullName>
    </submittedName>
</protein>
<dbReference type="PROSITE" id="PS51000">
    <property type="entry name" value="HTH_DEOR_2"/>
    <property type="match status" value="1"/>
</dbReference>
<evidence type="ECO:0000259" key="4">
    <source>
        <dbReference type="PROSITE" id="PS51000"/>
    </source>
</evidence>
<dbReference type="GO" id="GO:0003677">
    <property type="term" value="F:DNA binding"/>
    <property type="evidence" value="ECO:0007669"/>
    <property type="project" value="UniProtKB-KW"/>
</dbReference>
<dbReference type="Pfam" id="PF00455">
    <property type="entry name" value="DeoRC"/>
    <property type="match status" value="1"/>
</dbReference>
<dbReference type="InterPro" id="IPR037171">
    <property type="entry name" value="NagB/RpiA_transferase-like"/>
</dbReference>
<keyword evidence="3" id="KW-0804">Transcription</keyword>
<dbReference type="InterPro" id="IPR036390">
    <property type="entry name" value="WH_DNA-bd_sf"/>
</dbReference>
<dbReference type="SMART" id="SM01134">
    <property type="entry name" value="DeoRC"/>
    <property type="match status" value="1"/>
</dbReference>
<evidence type="ECO:0000256" key="3">
    <source>
        <dbReference type="ARBA" id="ARBA00023163"/>
    </source>
</evidence>
<dbReference type="AlphaFoldDB" id="A0A6N7R3A5"/>
<dbReference type="Proteomes" id="UP000435187">
    <property type="component" value="Unassembled WGS sequence"/>
</dbReference>
<comment type="caution">
    <text evidence="5">The sequence shown here is derived from an EMBL/GenBank/DDBJ whole genome shotgun (WGS) entry which is preliminary data.</text>
</comment>
<evidence type="ECO:0000256" key="2">
    <source>
        <dbReference type="ARBA" id="ARBA00023125"/>
    </source>
</evidence>
<keyword evidence="1" id="KW-0805">Transcription regulation</keyword>
<dbReference type="EMBL" id="WJEE01000025">
    <property type="protein sequence ID" value="MRI67096.1"/>
    <property type="molecule type" value="Genomic_DNA"/>
</dbReference>
<feature type="domain" description="HTH deoR-type" evidence="4">
    <location>
        <begin position="5"/>
        <end position="60"/>
    </location>
</feature>
<gene>
    <name evidence="5" type="ORF">GH885_12200</name>
</gene>
<dbReference type="InterPro" id="IPR050313">
    <property type="entry name" value="Carb_Metab_HTH_regulators"/>
</dbReference>
<dbReference type="PROSITE" id="PS00894">
    <property type="entry name" value="HTH_DEOR_1"/>
    <property type="match status" value="1"/>
</dbReference>